<accession>A0A0F9RSL3</accession>
<protein>
    <submittedName>
        <fullName evidence="1">Uncharacterized protein</fullName>
    </submittedName>
</protein>
<gene>
    <name evidence="1" type="ORF">LCGC14_0541570</name>
</gene>
<proteinExistence type="predicted"/>
<name>A0A0F9RSL3_9ZZZZ</name>
<organism evidence="1">
    <name type="scientific">marine sediment metagenome</name>
    <dbReference type="NCBI Taxonomy" id="412755"/>
    <lineage>
        <taxon>unclassified sequences</taxon>
        <taxon>metagenomes</taxon>
        <taxon>ecological metagenomes</taxon>
    </lineage>
</organism>
<dbReference type="AlphaFoldDB" id="A0A0F9RSL3"/>
<comment type="caution">
    <text evidence="1">The sequence shown here is derived from an EMBL/GenBank/DDBJ whole genome shotgun (WGS) entry which is preliminary data.</text>
</comment>
<dbReference type="EMBL" id="LAZR01000725">
    <property type="protein sequence ID" value="KKN59445.1"/>
    <property type="molecule type" value="Genomic_DNA"/>
</dbReference>
<sequence length="109" mass="12433">MQKFQAEKPDLTLELTTLSGEEFTLNPESPVSGKIALEITERWSVLEKKQKKEELSGIEVIAEELSYIYPKEKEWFLENFDFGTLNTILTYVAQTIGGIKKKSSKSKES</sequence>
<reference evidence="1" key="1">
    <citation type="journal article" date="2015" name="Nature">
        <title>Complex archaea that bridge the gap between prokaryotes and eukaryotes.</title>
        <authorList>
            <person name="Spang A."/>
            <person name="Saw J.H."/>
            <person name="Jorgensen S.L."/>
            <person name="Zaremba-Niedzwiedzka K."/>
            <person name="Martijn J."/>
            <person name="Lind A.E."/>
            <person name="van Eijk R."/>
            <person name="Schleper C."/>
            <person name="Guy L."/>
            <person name="Ettema T.J."/>
        </authorList>
    </citation>
    <scope>NUCLEOTIDE SEQUENCE</scope>
</reference>
<evidence type="ECO:0000313" key="1">
    <source>
        <dbReference type="EMBL" id="KKN59445.1"/>
    </source>
</evidence>